<comment type="caution">
    <text evidence="1">The sequence shown here is derived from an EMBL/GenBank/DDBJ whole genome shotgun (WGS) entry which is preliminary data.</text>
</comment>
<protein>
    <submittedName>
        <fullName evidence="1">Uncharacterized protein</fullName>
    </submittedName>
</protein>
<dbReference type="Proteomes" id="UP000010420">
    <property type="component" value="Unassembled WGS sequence"/>
</dbReference>
<evidence type="ECO:0000313" key="1">
    <source>
        <dbReference type="EMBL" id="EKY27432.1"/>
    </source>
</evidence>
<name>L1QIM0_9CLOT</name>
<dbReference type="STRING" id="545697.HMPREF0216_01381"/>
<dbReference type="AlphaFoldDB" id="L1QIM0"/>
<accession>L1QIM0</accession>
<sequence length="170" mass="20623">MLKEISEKEFEDKVNIRFKNINEGFFRFNNKILKVNEECEEKNMISFMEQAFDLNGEDNAYVDFYYNYIDDEAKEKFEKLLCQEDKEFLENFKNQCNDKGVYYRLSKDSIPFITRLNINEVLFCTIYFTKKPMTIWGNYNKKFPIFYDSEKVLELYDIIAKNNKLIIEQN</sequence>
<dbReference type="PATRIC" id="fig|545697.3.peg.1360"/>
<proteinExistence type="predicted"/>
<gene>
    <name evidence="1" type="ORF">HMPREF0216_01381</name>
</gene>
<organism evidence="1 2">
    <name type="scientific">Clostridium celatum DSM 1785</name>
    <dbReference type="NCBI Taxonomy" id="545697"/>
    <lineage>
        <taxon>Bacteria</taxon>
        <taxon>Bacillati</taxon>
        <taxon>Bacillota</taxon>
        <taxon>Clostridia</taxon>
        <taxon>Eubacteriales</taxon>
        <taxon>Clostridiaceae</taxon>
        <taxon>Clostridium</taxon>
    </lineage>
</organism>
<dbReference type="OrthoDB" id="1952652at2"/>
<evidence type="ECO:0000313" key="2">
    <source>
        <dbReference type="Proteomes" id="UP000010420"/>
    </source>
</evidence>
<dbReference type="RefSeq" id="WP_005212607.1">
    <property type="nucleotide sequence ID" value="NZ_KB291627.1"/>
</dbReference>
<dbReference type="EMBL" id="AMEZ01000035">
    <property type="protein sequence ID" value="EKY27432.1"/>
    <property type="molecule type" value="Genomic_DNA"/>
</dbReference>
<keyword evidence="2" id="KW-1185">Reference proteome</keyword>
<dbReference type="HOGENOM" id="CLU_133679_0_0_9"/>
<reference evidence="1 2" key="1">
    <citation type="submission" date="2012-05" db="EMBL/GenBank/DDBJ databases">
        <authorList>
            <person name="Weinstock G."/>
            <person name="Sodergren E."/>
            <person name="Lobos E.A."/>
            <person name="Fulton L."/>
            <person name="Fulton R."/>
            <person name="Courtney L."/>
            <person name="Fronick C."/>
            <person name="O'Laughlin M."/>
            <person name="Godfrey J."/>
            <person name="Wilson R.M."/>
            <person name="Miner T."/>
            <person name="Farmer C."/>
            <person name="Delehaunty K."/>
            <person name="Cordes M."/>
            <person name="Minx P."/>
            <person name="Tomlinson C."/>
            <person name="Chen J."/>
            <person name="Wollam A."/>
            <person name="Pepin K.H."/>
            <person name="Bhonagiri V."/>
            <person name="Zhang X."/>
            <person name="Suruliraj S."/>
            <person name="Warren W."/>
            <person name="Mitreva M."/>
            <person name="Mardis E.R."/>
            <person name="Wilson R.K."/>
        </authorList>
    </citation>
    <scope>NUCLEOTIDE SEQUENCE [LARGE SCALE GENOMIC DNA]</scope>
    <source>
        <strain evidence="1 2">DSM 1785</strain>
    </source>
</reference>
<dbReference type="eggNOG" id="ENOG50337HU">
    <property type="taxonomic scope" value="Bacteria"/>
</dbReference>